<feature type="chain" id="PRO_5045872046" description="C-type lectin domain-containing protein" evidence="8">
    <location>
        <begin position="28"/>
        <end position="2159"/>
    </location>
</feature>
<evidence type="ECO:0000256" key="4">
    <source>
        <dbReference type="ARBA" id="ARBA00022729"/>
    </source>
</evidence>
<dbReference type="SUPFAM" id="SSF56925">
    <property type="entry name" value="OMPA-like"/>
    <property type="match status" value="1"/>
</dbReference>
<dbReference type="PROSITE" id="PS50041">
    <property type="entry name" value="C_TYPE_LECTIN_2"/>
    <property type="match status" value="2"/>
</dbReference>
<dbReference type="PANTHER" id="PTHR22802">
    <property type="entry name" value="C-TYPE LECTIN SUPERFAMILY MEMBER"/>
    <property type="match status" value="1"/>
</dbReference>
<accession>A0ABP7NG10</accession>
<feature type="signal peptide" evidence="8">
    <location>
        <begin position="1"/>
        <end position="27"/>
    </location>
</feature>
<dbReference type="SUPFAM" id="SSF141072">
    <property type="entry name" value="CalX-like"/>
    <property type="match status" value="1"/>
</dbReference>
<evidence type="ECO:0000313" key="11">
    <source>
        <dbReference type="Proteomes" id="UP001501337"/>
    </source>
</evidence>
<dbReference type="Pfam" id="PF01389">
    <property type="entry name" value="OmpA_membrane"/>
    <property type="match status" value="1"/>
</dbReference>
<proteinExistence type="inferred from homology"/>
<dbReference type="SUPFAM" id="SSF103647">
    <property type="entry name" value="TSP type-3 repeat"/>
    <property type="match status" value="3"/>
</dbReference>
<evidence type="ECO:0000256" key="2">
    <source>
        <dbReference type="ARBA" id="ARBA00005710"/>
    </source>
</evidence>
<dbReference type="EMBL" id="BAABBO010000001">
    <property type="protein sequence ID" value="GAA3946008.1"/>
    <property type="molecule type" value="Genomic_DNA"/>
</dbReference>
<feature type="compositionally biased region" description="Acidic residues" evidence="7">
    <location>
        <begin position="1242"/>
        <end position="1264"/>
    </location>
</feature>
<organism evidence="10 11">
    <name type="scientific">Allohahella marinimesophila</name>
    <dbReference type="NCBI Taxonomy" id="1054972"/>
    <lineage>
        <taxon>Bacteria</taxon>
        <taxon>Pseudomonadati</taxon>
        <taxon>Pseudomonadota</taxon>
        <taxon>Gammaproteobacteria</taxon>
        <taxon>Oceanospirillales</taxon>
        <taxon>Hahellaceae</taxon>
        <taxon>Allohahella</taxon>
    </lineage>
</organism>
<keyword evidence="3" id="KW-0964">Secreted</keyword>
<dbReference type="InterPro" id="IPR028974">
    <property type="entry name" value="TSP_type-3_rpt"/>
</dbReference>
<sequence length="2159" mass="224384">MFTCLSPLAMLAAISCAMVAMPATASAAISISINTVNVTGTEPVQVGVDIAGFDAATELVAIISLPEGGGSLTLDRSGSIQPIVMLYGYTDTVNRRVIGVQGTVADLTAALGQRLFWNAPMQAGPVELSVSISESIPDTFFNPENGHYYKVEGNDVPVSWTEALADASSQPILGMTGYLATITSKSENTFISDYTDGADIWVSATDDYTVINAACGTSHANQSATEGQWQWVTGPEACERFWTGVANGSAYNGAFASWAINEPNNGGTTEHYAATNYNAVKGKWNDFNNTHDFSYLVEYGGAIGDNSTALQAESSAQLTASEPIIIGTKQPDGSVEAGVLQTREGTTVPVGIELNRYDYAGATDLVAVVSVPVGGGTLSINTAGLDLDLEFGYSTFTNARAIGFNGPIADVMTAMQERLNWTAPASAATVEFSISVGEYVANAFFNPDNNHYYKPVVSGSPIAWTAALSGAAGADKLFNMSGYLATVTSAAENTFIANYVDAINVWIAATDHPSTISGACSDAATGEGRWYWIAGPEKCTQFWQGLGSGAGGTPLSGLYSAWNGTLEPNNSGGSEHYAVTNYITKGNWNDFPATQADTKTYLVEYGDLPGEISSIRQATKTGTLEALPPNTLNTPSPLPSGATVGTETNEDGSSTTTYVTADGTVTQVSENIDGSSAGTVTIGNSNGRTSSIQFDGGVTTTTINDDGSLTVTNITNGVATDVTVAADGSITFVHDGVAGSAPAGSSIHVDDQGELTVTTEADPLAASTQTVTQCYANDFASGSLAGWSVLRSTGYTPQTVSVGTGGLENRLRLTSAGNSQATGITKDVRIPSDSIVEVEFYAHAYGGNGADGMSVILSDFDVPPVVGAPGGSLGYAQRNGTSGFAGGWLGIGLDEYGNFSAANEGKSGGLGFRRNAVVLRGSGSGTTGYRYLAGTAANLTPKLDNSYAGYRYLVQIDASDSANNNVFVTVQRDLGRAGSGAPETLIYRVNVLDPSYGQAALPDDFRLSITSSTGGLNNIHEISDIRVAASSCTTIAAPIMTTDNTTPKAVLEGDTAAVTVEATSEETLGYFISGGPDASLFAVNPVTGEISFINPASPGTYEVEVSAEDARGNISAPKLYSIEVAAGSADSDNDGVLNSQEGSGDADNDGIPNYLDLDSDGDGIADALEGFADPDGDGLPNYLDSDSDGDGVGDQAESSGDTDSDGVPDFLDNDSDNDGFTDAIERQLGTDPKDRNSQPADNDMDGLPDALDPDDNNIDTDGDGIPDGADVDVNGDGTPDNGTDADNDGINDDFDVDRHGGIDIDGNGIDDRLDLDSDGDGLSNALEGSGDSDFDGIPDYLDLDSDNDGVPDAIEHAQDGTDPKDGNSFKDSDGDGVADFIERQNGSDPTADDVPPVVSAPPEVTIDANALFTKVSRAQLESLGLASASDGSDGNVCCNPAPRSTVDGELLFRAGRHEVIWEATDLAGNVGRSSQILNVRPLVSLSRSQTIGEGSAGQIKVVLNGPSPVYPLDIPYSVGGTATLGADHNLATGVVRITTGLEGNLLFNTVADASAEVDETIEVTLGEAVNKAPGALHITTISEANIRPMISMGASQQGIRTLMVTPSRGPVSIQVSISDANVGDRHIIAWDLGDLTDTDADERSATIAASELKVGSAYLIGVGVVDSGEPQLGANGFITLKVVSDMPVLDASLDSDGDGVSDADEGFADSDQDGLPDYMDSSTLSCNAMVERGQDQQRYVMESTAGTCLRLGQYSLFSSSGGSNLPEDEDMSSAELSVPADTEVRNIGGVFDFAVAELAIAGDAVNVVIPQRQAIPTRAVYRKYINGRWQNFVEDSENMLSSSSGEPGYCPPAESDDYTPGLTTGHWCVQLTIQDGGPNDADGDENGFVVDPGGVGTLDSGASGRFITKGGSGAFDLFMLAGLLGLGVMARLRSGKAFRARGAGAAVMVAALVTTSGVVSAGSEDEPTDAVPPIFVTLSVGYAFTDISKSDIDQRFSAQGFDATTQGTDGNRASYAIGAGYWLTDRFAVALEYIDLGDVKISFDSASVTNRVARVHPESGHGPALSGIYRHPLSAHFGLTASIGAFWWKSDFETDQSDRRISAFRDDADTDVFYGFGADYRASSQLSIKTQLQRFEFTRDPAYVLSAGIEFRFADALKR</sequence>
<feature type="region of interest" description="Disordered" evidence="7">
    <location>
        <begin position="1696"/>
        <end position="1715"/>
    </location>
</feature>
<dbReference type="InterPro" id="IPR038081">
    <property type="entry name" value="CalX-like_sf"/>
</dbReference>
<dbReference type="InterPro" id="IPR000498">
    <property type="entry name" value="OmpA-like_TM_dom"/>
</dbReference>
<dbReference type="PANTHER" id="PTHR22802:SF456">
    <property type="entry name" value="FI01427P"/>
    <property type="match status" value="1"/>
</dbReference>
<feature type="compositionally biased region" description="Acidic residues" evidence="7">
    <location>
        <begin position="1283"/>
        <end position="1295"/>
    </location>
</feature>
<feature type="domain" description="C-type lectin" evidence="9">
    <location>
        <begin position="144"/>
        <end position="298"/>
    </location>
</feature>
<feature type="compositionally biased region" description="Acidic residues" evidence="7">
    <location>
        <begin position="1696"/>
        <end position="1714"/>
    </location>
</feature>
<feature type="region of interest" description="Disordered" evidence="7">
    <location>
        <begin position="625"/>
        <end position="655"/>
    </location>
</feature>
<evidence type="ECO:0000256" key="8">
    <source>
        <dbReference type="SAM" id="SignalP"/>
    </source>
</evidence>
<evidence type="ECO:0000259" key="9">
    <source>
        <dbReference type="PROSITE" id="PS50041"/>
    </source>
</evidence>
<dbReference type="InterPro" id="IPR016187">
    <property type="entry name" value="CTDL_fold"/>
</dbReference>
<comment type="similarity">
    <text evidence="2">Belongs to the outer membrane OOP (TC 1.B.6) superfamily. OmpA family.</text>
</comment>
<dbReference type="InterPro" id="IPR001304">
    <property type="entry name" value="C-type_lectin-like"/>
</dbReference>
<dbReference type="NCBIfam" id="NF041766">
    <property type="entry name" value="choice_anch_U"/>
    <property type="match status" value="1"/>
</dbReference>
<evidence type="ECO:0000256" key="6">
    <source>
        <dbReference type="ARBA" id="ARBA00023114"/>
    </source>
</evidence>
<feature type="compositionally biased region" description="Acidic residues" evidence="7">
    <location>
        <begin position="1200"/>
        <end position="1219"/>
    </location>
</feature>
<dbReference type="Gene3D" id="4.10.1080.10">
    <property type="entry name" value="TSP type-3 repeat"/>
    <property type="match status" value="2"/>
</dbReference>
<dbReference type="InterPro" id="IPR059100">
    <property type="entry name" value="TSP3_bac"/>
</dbReference>
<keyword evidence="6" id="KW-0626">Porin</keyword>
<keyword evidence="11" id="KW-1185">Reference proteome</keyword>
<dbReference type="InterPro" id="IPR013320">
    <property type="entry name" value="ConA-like_dom_sf"/>
</dbReference>
<dbReference type="Gene3D" id="3.10.100.10">
    <property type="entry name" value="Mannose-Binding Protein A, subunit A"/>
    <property type="match status" value="2"/>
</dbReference>
<feature type="compositionally biased region" description="Low complexity" evidence="7">
    <location>
        <begin position="1387"/>
        <end position="1397"/>
    </location>
</feature>
<dbReference type="SUPFAM" id="SSF56436">
    <property type="entry name" value="C-type lectin-like"/>
    <property type="match status" value="2"/>
</dbReference>
<dbReference type="SUPFAM" id="SSF49899">
    <property type="entry name" value="Concanavalin A-like lectins/glucanases"/>
    <property type="match status" value="1"/>
</dbReference>
<dbReference type="Pfam" id="PF18884">
    <property type="entry name" value="TSP3_bac"/>
    <property type="match status" value="4"/>
</dbReference>
<dbReference type="Gene3D" id="2.40.160.20">
    <property type="match status" value="1"/>
</dbReference>
<gene>
    <name evidence="10" type="ORF">GCM10022278_01460</name>
</gene>
<reference evidence="11" key="1">
    <citation type="journal article" date="2019" name="Int. J. Syst. Evol. Microbiol.">
        <title>The Global Catalogue of Microorganisms (GCM) 10K type strain sequencing project: providing services to taxonomists for standard genome sequencing and annotation.</title>
        <authorList>
            <consortium name="The Broad Institute Genomics Platform"/>
            <consortium name="The Broad Institute Genome Sequencing Center for Infectious Disease"/>
            <person name="Wu L."/>
            <person name="Ma J."/>
        </authorList>
    </citation>
    <scope>NUCLEOTIDE SEQUENCE [LARGE SCALE GENOMIC DNA]</scope>
    <source>
        <strain evidence="11">JCM 17555</strain>
    </source>
</reference>
<name>A0ABP7NG10_9GAMM</name>
<dbReference type="InterPro" id="IPR053784">
    <property type="entry name" value="Choice_anch_U_dom"/>
</dbReference>
<dbReference type="Gene3D" id="2.60.120.200">
    <property type="match status" value="1"/>
</dbReference>
<dbReference type="InterPro" id="IPR016186">
    <property type="entry name" value="C-type_lectin-like/link_sf"/>
</dbReference>
<comment type="subcellular location">
    <subcellularLocation>
        <location evidence="1">Secreted</location>
    </subcellularLocation>
</comment>
<feature type="compositionally biased region" description="Polar residues" evidence="7">
    <location>
        <begin position="643"/>
        <end position="654"/>
    </location>
</feature>
<evidence type="ECO:0000256" key="5">
    <source>
        <dbReference type="ARBA" id="ARBA00022837"/>
    </source>
</evidence>
<evidence type="ECO:0000256" key="3">
    <source>
        <dbReference type="ARBA" id="ARBA00022525"/>
    </source>
</evidence>
<evidence type="ECO:0000256" key="1">
    <source>
        <dbReference type="ARBA" id="ARBA00004613"/>
    </source>
</evidence>
<dbReference type="Proteomes" id="UP001501337">
    <property type="component" value="Unassembled WGS sequence"/>
</dbReference>
<feature type="compositionally biased region" description="Acidic residues" evidence="7">
    <location>
        <begin position="1330"/>
        <end position="1349"/>
    </location>
</feature>
<evidence type="ECO:0000256" key="7">
    <source>
        <dbReference type="SAM" id="MobiDB-lite"/>
    </source>
</evidence>
<comment type="caution">
    <text evidence="10">The sequence shown here is derived from an EMBL/GenBank/DDBJ whole genome shotgun (WGS) entry which is preliminary data.</text>
</comment>
<keyword evidence="6" id="KW-0812">Transmembrane</keyword>
<dbReference type="InterPro" id="IPR051004">
    <property type="entry name" value="DC-SIGN_domain-containing"/>
</dbReference>
<keyword evidence="6" id="KW-0813">Transport</keyword>
<evidence type="ECO:0000313" key="10">
    <source>
        <dbReference type="EMBL" id="GAA3946008.1"/>
    </source>
</evidence>
<dbReference type="InterPro" id="IPR011250">
    <property type="entry name" value="OMP/PagP_B-barrel"/>
</dbReference>
<dbReference type="SMART" id="SM00034">
    <property type="entry name" value="CLECT"/>
    <property type="match status" value="2"/>
</dbReference>
<feature type="region of interest" description="Disordered" evidence="7">
    <location>
        <begin position="1129"/>
        <end position="1397"/>
    </location>
</feature>
<feature type="compositionally biased region" description="Basic and acidic residues" evidence="7">
    <location>
        <begin position="1353"/>
        <end position="1373"/>
    </location>
</feature>
<keyword evidence="5" id="KW-0106">Calcium</keyword>
<keyword evidence="6" id="KW-0406">Ion transport</keyword>
<keyword evidence="4 8" id="KW-0732">Signal</keyword>
<dbReference type="CDD" id="cd11304">
    <property type="entry name" value="Cadherin_repeat"/>
    <property type="match status" value="1"/>
</dbReference>
<protein>
    <recommendedName>
        <fullName evidence="9">C-type lectin domain-containing protein</fullName>
    </recommendedName>
</protein>
<feature type="domain" description="C-type lectin" evidence="9">
    <location>
        <begin position="448"/>
        <end position="590"/>
    </location>
</feature>